<evidence type="ECO:0000313" key="1">
    <source>
        <dbReference type="EMBL" id="KAF3213128.1"/>
    </source>
</evidence>
<proteinExistence type="predicted"/>
<dbReference type="InterPro" id="IPR009218">
    <property type="entry name" value="HD_phosphohydro"/>
</dbReference>
<evidence type="ECO:0000313" key="2">
    <source>
        <dbReference type="EMBL" id="KAF3222355.1"/>
    </source>
</evidence>
<reference evidence="2 3" key="1">
    <citation type="submission" date="2019-06" db="EMBL/GenBank/DDBJ databases">
        <authorList>
            <person name="Palmer J.M."/>
        </authorList>
    </citation>
    <scope>NUCLEOTIDE SEQUENCE</scope>
    <source>
        <strain evidence="1 3">TWF191</strain>
        <strain evidence="2">TWF679</strain>
    </source>
</reference>
<gene>
    <name evidence="1" type="ORF">TWF191_010170</name>
    <name evidence="2" type="ORF">TWF679_005833</name>
</gene>
<dbReference type="PANTHER" id="PTHR21174">
    <property type="match status" value="1"/>
</dbReference>
<protein>
    <recommendedName>
        <fullName evidence="5">HD domain-containing protein</fullName>
    </recommendedName>
</protein>
<evidence type="ECO:0008006" key="5">
    <source>
        <dbReference type="Google" id="ProtNLM"/>
    </source>
</evidence>
<evidence type="ECO:0000313" key="3">
    <source>
        <dbReference type="Proteomes" id="UP000483672"/>
    </source>
</evidence>
<accession>A0A6G1MDN0</accession>
<dbReference type="EMBL" id="WIWT01000003">
    <property type="protein sequence ID" value="KAF3222355.1"/>
    <property type="molecule type" value="Genomic_DNA"/>
</dbReference>
<comment type="caution">
    <text evidence="2">The sequence shown here is derived from an EMBL/GenBank/DDBJ whole genome shotgun (WGS) entry which is preliminary data.</text>
</comment>
<dbReference type="Proteomes" id="UP000483672">
    <property type="component" value="Unassembled WGS sequence"/>
</dbReference>
<dbReference type="PIRSF" id="PIRSF035170">
    <property type="entry name" value="HD_phosphohydro"/>
    <property type="match status" value="1"/>
</dbReference>
<name>A0A6G1MDN0_ORBOL</name>
<dbReference type="AlphaFoldDB" id="A0A6G1MDN0"/>
<dbReference type="PANTHER" id="PTHR21174:SF0">
    <property type="entry name" value="HD PHOSPHOHYDROLASE FAMILY PROTEIN-RELATED"/>
    <property type="match status" value="1"/>
</dbReference>
<dbReference type="EMBL" id="WIPF01000079">
    <property type="protein sequence ID" value="KAF3213128.1"/>
    <property type="molecule type" value="Genomic_DNA"/>
</dbReference>
<dbReference type="Proteomes" id="UP000614610">
    <property type="component" value="Unassembled WGS sequence"/>
</dbReference>
<dbReference type="OrthoDB" id="330671at2759"/>
<dbReference type="SUPFAM" id="SSF109604">
    <property type="entry name" value="HD-domain/PDEase-like"/>
    <property type="match status" value="1"/>
</dbReference>
<sequence length="243" mass="27978">MSILANYAFLHRYLEFLQSCGVPDPGRYSQPMGNAYSEPHRVYHNTAHITFMLDKLAEDVKTRKIELSGWEQNCVMFAVWWHDFVYNPKVRDNELQSILAWEDFVDQVSQTSSVLESYKTPVSSLIHCTISHTLPSPIPDTLLTPALISYFLDLDLAILATSRDIYTAYANNIRSEYSNYSISDYRSGRMTVLERFLGREDIFLTTSLQLGEGVENMQIMENLARKNISWEIEELESGRLPQS</sequence>
<organism evidence="2 4">
    <name type="scientific">Orbilia oligospora</name>
    <name type="common">Nematode-trapping fungus</name>
    <name type="synonym">Arthrobotrys oligospora</name>
    <dbReference type="NCBI Taxonomy" id="2813651"/>
    <lineage>
        <taxon>Eukaryota</taxon>
        <taxon>Fungi</taxon>
        <taxon>Dikarya</taxon>
        <taxon>Ascomycota</taxon>
        <taxon>Pezizomycotina</taxon>
        <taxon>Orbiliomycetes</taxon>
        <taxon>Orbiliales</taxon>
        <taxon>Orbiliaceae</taxon>
        <taxon>Orbilia</taxon>
    </lineage>
</organism>
<evidence type="ECO:0000313" key="4">
    <source>
        <dbReference type="Proteomes" id="UP000614610"/>
    </source>
</evidence>